<dbReference type="Proteomes" id="UP001367508">
    <property type="component" value="Unassembled WGS sequence"/>
</dbReference>
<accession>A0AAN9MT66</accession>
<reference evidence="2 3" key="1">
    <citation type="submission" date="2024-01" db="EMBL/GenBank/DDBJ databases">
        <title>The genomes of 5 underutilized Papilionoideae crops provide insights into root nodulation and disease resistanc.</title>
        <authorList>
            <person name="Jiang F."/>
        </authorList>
    </citation>
    <scope>NUCLEOTIDE SEQUENCE [LARGE SCALE GENOMIC DNA]</scope>
    <source>
        <strain evidence="2">LVBAO_FW01</strain>
        <tissue evidence="2">Leaves</tissue>
    </source>
</reference>
<evidence type="ECO:0000313" key="2">
    <source>
        <dbReference type="EMBL" id="KAK7360151.1"/>
    </source>
</evidence>
<evidence type="ECO:0000313" key="3">
    <source>
        <dbReference type="Proteomes" id="UP001367508"/>
    </source>
</evidence>
<keyword evidence="3" id="KW-1185">Reference proteome</keyword>
<comment type="caution">
    <text evidence="2">The sequence shown here is derived from an EMBL/GenBank/DDBJ whole genome shotgun (WGS) entry which is preliminary data.</text>
</comment>
<dbReference type="AlphaFoldDB" id="A0AAN9MT66"/>
<organism evidence="2 3">
    <name type="scientific">Canavalia gladiata</name>
    <name type="common">Sword bean</name>
    <name type="synonym">Dolichos gladiatus</name>
    <dbReference type="NCBI Taxonomy" id="3824"/>
    <lineage>
        <taxon>Eukaryota</taxon>
        <taxon>Viridiplantae</taxon>
        <taxon>Streptophyta</taxon>
        <taxon>Embryophyta</taxon>
        <taxon>Tracheophyta</taxon>
        <taxon>Spermatophyta</taxon>
        <taxon>Magnoliopsida</taxon>
        <taxon>eudicotyledons</taxon>
        <taxon>Gunneridae</taxon>
        <taxon>Pentapetalae</taxon>
        <taxon>rosids</taxon>
        <taxon>fabids</taxon>
        <taxon>Fabales</taxon>
        <taxon>Fabaceae</taxon>
        <taxon>Papilionoideae</taxon>
        <taxon>50 kb inversion clade</taxon>
        <taxon>NPAAA clade</taxon>
        <taxon>indigoferoid/millettioid clade</taxon>
        <taxon>Phaseoleae</taxon>
        <taxon>Canavalia</taxon>
    </lineage>
</organism>
<protein>
    <submittedName>
        <fullName evidence="2">Uncharacterized protein</fullName>
    </submittedName>
</protein>
<feature type="region of interest" description="Disordered" evidence="1">
    <location>
        <begin position="95"/>
        <end position="114"/>
    </location>
</feature>
<name>A0AAN9MT66_CANGL</name>
<evidence type="ECO:0000256" key="1">
    <source>
        <dbReference type="SAM" id="MobiDB-lite"/>
    </source>
</evidence>
<gene>
    <name evidence="2" type="ORF">VNO77_02130</name>
</gene>
<proteinExistence type="predicted"/>
<sequence length="114" mass="12999">MTKLYLWFSSTTANSEIAITHCKSHTPITEEGFSRSARHHLDESSREEPSFRCGFRILAVSSPPRQFSLTRSDYGFRKLDLALSLLFEFTITPSLDDEPTQHRLNSSLCSSTLR</sequence>
<dbReference type="EMBL" id="JAYMYQ010000001">
    <property type="protein sequence ID" value="KAK7360151.1"/>
    <property type="molecule type" value="Genomic_DNA"/>
</dbReference>
<feature type="compositionally biased region" description="Polar residues" evidence="1">
    <location>
        <begin position="102"/>
        <end position="114"/>
    </location>
</feature>